<comment type="catalytic activity">
    <reaction evidence="3">
        <text>an S-substituted glutathione + H2O = an S-substituted L-cysteinylglycine + L-glutamate</text>
        <dbReference type="Rhea" id="RHEA:59468"/>
        <dbReference type="ChEBI" id="CHEBI:15377"/>
        <dbReference type="ChEBI" id="CHEBI:29985"/>
        <dbReference type="ChEBI" id="CHEBI:90779"/>
        <dbReference type="ChEBI" id="CHEBI:143103"/>
        <dbReference type="EC" id="3.4.19.13"/>
    </reaction>
</comment>
<dbReference type="PRINTS" id="PR01210">
    <property type="entry name" value="GGTRANSPTASE"/>
</dbReference>
<dbReference type="SUPFAM" id="SSF56235">
    <property type="entry name" value="N-terminal nucleophile aminohydrolases (Ntn hydrolases)"/>
    <property type="match status" value="1"/>
</dbReference>
<dbReference type="GO" id="GO:0103068">
    <property type="term" value="F:leukotriene C4 gamma-glutamyl transferase activity"/>
    <property type="evidence" value="ECO:0007669"/>
    <property type="project" value="UniProtKB-EC"/>
</dbReference>
<keyword evidence="3" id="KW-0012">Acyltransferase</keyword>
<dbReference type="InterPro" id="IPR043137">
    <property type="entry name" value="GGT_ssub_C"/>
</dbReference>
<dbReference type="PANTHER" id="PTHR11686">
    <property type="entry name" value="GAMMA GLUTAMYL TRANSPEPTIDASE"/>
    <property type="match status" value="1"/>
</dbReference>
<feature type="transmembrane region" description="Helical" evidence="4">
    <location>
        <begin position="75"/>
        <end position="93"/>
    </location>
</feature>
<feature type="binding site" evidence="2">
    <location>
        <position position="422"/>
    </location>
    <ligand>
        <name>L-glutamate</name>
        <dbReference type="ChEBI" id="CHEBI:29985"/>
    </ligand>
</feature>
<feature type="binding site" evidence="2">
    <location>
        <position position="106"/>
    </location>
    <ligand>
        <name>L-glutamate</name>
        <dbReference type="ChEBI" id="CHEBI:29985"/>
    </ligand>
</feature>
<evidence type="ECO:0000313" key="5">
    <source>
        <dbReference type="EMBL" id="TVY81388.1"/>
    </source>
</evidence>
<dbReference type="AlphaFoldDB" id="A0A8T9C6U9"/>
<evidence type="ECO:0000313" key="6">
    <source>
        <dbReference type="Proteomes" id="UP000469558"/>
    </source>
</evidence>
<protein>
    <recommendedName>
        <fullName evidence="3">Glutathione hydrolase</fullName>
        <ecNumber evidence="3">2.3.2.2</ecNumber>
        <ecNumber evidence="3">3.4.19.13</ecNumber>
    </recommendedName>
    <alternativeName>
        <fullName evidence="3">Gamma-glutamyltransferase</fullName>
    </alternativeName>
    <alternativeName>
        <fullName evidence="3">Gamma-glutamyltranspeptidase</fullName>
    </alternativeName>
</protein>
<dbReference type="GO" id="GO:0006751">
    <property type="term" value="P:glutathione catabolic process"/>
    <property type="evidence" value="ECO:0007669"/>
    <property type="project" value="UniProtKB-UniRule"/>
</dbReference>
<keyword evidence="4" id="KW-1133">Transmembrane helix</keyword>
<dbReference type="EMBL" id="QGMK01000488">
    <property type="protein sequence ID" value="TVY81388.1"/>
    <property type="molecule type" value="Genomic_DNA"/>
</dbReference>
<dbReference type="EC" id="3.4.19.13" evidence="3"/>
<evidence type="ECO:0000256" key="1">
    <source>
        <dbReference type="PIRSR" id="PIRSR600101-1"/>
    </source>
</evidence>
<organism evidence="5 6">
    <name type="scientific">Lachnellula suecica</name>
    <dbReference type="NCBI Taxonomy" id="602035"/>
    <lineage>
        <taxon>Eukaryota</taxon>
        <taxon>Fungi</taxon>
        <taxon>Dikarya</taxon>
        <taxon>Ascomycota</taxon>
        <taxon>Pezizomycotina</taxon>
        <taxon>Leotiomycetes</taxon>
        <taxon>Helotiales</taxon>
        <taxon>Lachnaceae</taxon>
        <taxon>Lachnellula</taxon>
    </lineage>
</organism>
<feature type="binding site" evidence="2">
    <location>
        <begin position="398"/>
        <end position="400"/>
    </location>
    <ligand>
        <name>L-glutamate</name>
        <dbReference type="ChEBI" id="CHEBI:29985"/>
    </ligand>
</feature>
<comment type="catalytic activity">
    <reaction evidence="3">
        <text>glutathione + H2O = L-cysteinylglycine + L-glutamate</text>
        <dbReference type="Rhea" id="RHEA:28807"/>
        <dbReference type="ChEBI" id="CHEBI:15377"/>
        <dbReference type="ChEBI" id="CHEBI:29985"/>
        <dbReference type="ChEBI" id="CHEBI:57925"/>
        <dbReference type="ChEBI" id="CHEBI:61694"/>
        <dbReference type="EC" id="3.4.19.13"/>
    </reaction>
</comment>
<comment type="pathway">
    <text evidence="3">Sulfur metabolism; glutathione metabolism.</text>
</comment>
<keyword evidence="4" id="KW-0472">Membrane</keyword>
<dbReference type="Gene3D" id="3.60.20.40">
    <property type="match status" value="1"/>
</dbReference>
<feature type="binding site" evidence="2">
    <location>
        <position position="474"/>
    </location>
    <ligand>
        <name>L-glutamate</name>
        <dbReference type="ChEBI" id="CHEBI:29985"/>
    </ligand>
</feature>
<dbReference type="OrthoDB" id="1081007at2759"/>
<evidence type="ECO:0000256" key="4">
    <source>
        <dbReference type="SAM" id="Phobius"/>
    </source>
</evidence>
<dbReference type="GO" id="GO:0005886">
    <property type="term" value="C:plasma membrane"/>
    <property type="evidence" value="ECO:0007669"/>
    <property type="project" value="TreeGrafter"/>
</dbReference>
<dbReference type="InterPro" id="IPR029055">
    <property type="entry name" value="Ntn_hydrolases_N"/>
</dbReference>
<evidence type="ECO:0000256" key="2">
    <source>
        <dbReference type="PIRSR" id="PIRSR600101-2"/>
    </source>
</evidence>
<sequence length="578" mass="62642">MKSFVVVNPPLLFPPYQQSSGKSAAVACADERCTRIGLDAVRKGGNAADAMVATQLCLGVVGMCVYPQFRYFANAVFEAMWLTGIGGGGFVLIRSPKRKYEFVDFRETAPAAAFEEMYSTNIESSLYGGLASGIPGELRGLEWLHNSYGRLPWAELVYPSVDLASNGFVVTTDLGMNMNRLGPHSFLSEDPNWAVDFAPNGTLLVVGDIMTRKRYGLFLRQIAEGGAAAFYDGTIANNIIDALQSANGTMALEDFKDYTVKVRDPAEITYRGFRIVTCSAPSSGVVVLSVFKTVEGYAEFGSEATLNLDIHRLDEAIRFGYGARAYLGDPSFFSNLTQYQRDMISEETGGTIKNKIFDAHTLPVDAYNPEGLESLETPGTSHVVTADGSGLTLSLTSTINLVFGSQLMVPELGLIMNNEMNDFSVPGKSNAFGYLPSPSNFIAPGKRPLSSMVPTIVEYLNNGTLYFAVGAAGGSRIITAVIQALFNVLDRGMVLTEALNASRFHDQLSPNQMFFEYSYNNDTTASMQLKGHNVSWFGDLRWADFRWSSIAEAVGRDAEGTFQAVADPRSSNGGGLAL</sequence>
<name>A0A8T9C6U9_9HELO</name>
<dbReference type="GO" id="GO:0036374">
    <property type="term" value="F:glutathione hydrolase activity"/>
    <property type="evidence" value="ECO:0007669"/>
    <property type="project" value="UniProtKB-UniRule"/>
</dbReference>
<keyword evidence="4" id="KW-0812">Transmembrane</keyword>
<comment type="caution">
    <text evidence="5">The sequence shown here is derived from an EMBL/GenBank/DDBJ whole genome shotgun (WGS) entry which is preliminary data.</text>
</comment>
<dbReference type="Gene3D" id="1.10.246.130">
    <property type="match status" value="1"/>
</dbReference>
<dbReference type="Pfam" id="PF01019">
    <property type="entry name" value="G_glu_transpept"/>
    <property type="match status" value="1"/>
</dbReference>
<accession>A0A8T9C6U9</accession>
<comment type="catalytic activity">
    <reaction evidence="3">
        <text>an N-terminal (5-L-glutamyl)-[peptide] + an alpha-amino acid = 5-L-glutamyl amino acid + an N-terminal L-alpha-aminoacyl-[peptide]</text>
        <dbReference type="Rhea" id="RHEA:23904"/>
        <dbReference type="Rhea" id="RHEA-COMP:9780"/>
        <dbReference type="Rhea" id="RHEA-COMP:9795"/>
        <dbReference type="ChEBI" id="CHEBI:77644"/>
        <dbReference type="ChEBI" id="CHEBI:78597"/>
        <dbReference type="ChEBI" id="CHEBI:78599"/>
        <dbReference type="ChEBI" id="CHEBI:78608"/>
        <dbReference type="EC" id="2.3.2.2"/>
    </reaction>
</comment>
<feature type="binding site" evidence="2">
    <location>
        <begin position="450"/>
        <end position="451"/>
    </location>
    <ligand>
        <name>L-glutamate</name>
        <dbReference type="ChEBI" id="CHEBI:29985"/>
    </ligand>
</feature>
<reference evidence="5 6" key="1">
    <citation type="submission" date="2018-05" db="EMBL/GenBank/DDBJ databases">
        <title>Genome sequencing and assembly of the regulated plant pathogen Lachnellula willkommii and related sister species for the development of diagnostic species identification markers.</title>
        <authorList>
            <person name="Giroux E."/>
            <person name="Bilodeau G."/>
        </authorList>
    </citation>
    <scope>NUCLEOTIDE SEQUENCE [LARGE SCALE GENOMIC DNA]</scope>
    <source>
        <strain evidence="5 6">CBS 268.59</strain>
    </source>
</reference>
<dbReference type="InterPro" id="IPR043138">
    <property type="entry name" value="GGT_lsub"/>
</dbReference>
<keyword evidence="3" id="KW-0808">Transferase</keyword>
<dbReference type="InterPro" id="IPR000101">
    <property type="entry name" value="GGT_peptidase"/>
</dbReference>
<keyword evidence="3 5" id="KW-0378">Hydrolase</keyword>
<gene>
    <name evidence="5" type="ORF">LSUE1_G007127</name>
</gene>
<evidence type="ECO:0000256" key="3">
    <source>
        <dbReference type="RuleBase" id="RU368068"/>
    </source>
</evidence>
<dbReference type="EC" id="2.3.2.2" evidence="3"/>
<keyword evidence="6" id="KW-1185">Reference proteome</keyword>
<dbReference type="Proteomes" id="UP000469558">
    <property type="component" value="Unassembled WGS sequence"/>
</dbReference>
<comment type="function">
    <text evidence="3">Cleaves the gamma-glutamyl peptide bond of glutathione and glutathione conjugates.</text>
</comment>
<proteinExistence type="predicted"/>
<feature type="active site" description="Nucleophile" evidence="1">
    <location>
        <position position="380"/>
    </location>
</feature>
<dbReference type="PANTHER" id="PTHR11686:SF62">
    <property type="entry name" value="GLUTATHIONE HYDROLASE"/>
    <property type="match status" value="1"/>
</dbReference>